<keyword evidence="1" id="KW-0812">Transmembrane</keyword>
<feature type="transmembrane region" description="Helical" evidence="1">
    <location>
        <begin position="108"/>
        <end position="124"/>
    </location>
</feature>
<dbReference type="Proteomes" id="UP000740413">
    <property type="component" value="Unassembled WGS sequence"/>
</dbReference>
<evidence type="ECO:0000313" key="3">
    <source>
        <dbReference type="Proteomes" id="UP000740413"/>
    </source>
</evidence>
<name>A0ABS5WCH9_9FLAO</name>
<evidence type="ECO:0000256" key="1">
    <source>
        <dbReference type="SAM" id="Phobius"/>
    </source>
</evidence>
<comment type="caution">
    <text evidence="2">The sequence shown here is derived from an EMBL/GenBank/DDBJ whole genome shotgun (WGS) entry which is preliminary data.</text>
</comment>
<gene>
    <name evidence="2" type="ORF">HW347_07550</name>
</gene>
<keyword evidence="1" id="KW-0472">Membrane</keyword>
<dbReference type="RefSeq" id="WP_214611276.1">
    <property type="nucleotide sequence ID" value="NZ_JACATN010000002.1"/>
</dbReference>
<organism evidence="2 3">
    <name type="scientific">Zobellia barbeyronii</name>
    <dbReference type="NCBI Taxonomy" id="2748009"/>
    <lineage>
        <taxon>Bacteria</taxon>
        <taxon>Pseudomonadati</taxon>
        <taxon>Bacteroidota</taxon>
        <taxon>Flavobacteriia</taxon>
        <taxon>Flavobacteriales</taxon>
        <taxon>Flavobacteriaceae</taxon>
        <taxon>Zobellia</taxon>
    </lineage>
</organism>
<feature type="transmembrane region" description="Helical" evidence="1">
    <location>
        <begin position="21"/>
        <end position="42"/>
    </location>
</feature>
<proteinExistence type="predicted"/>
<protein>
    <submittedName>
        <fullName evidence="2">Uncharacterized protein</fullName>
    </submittedName>
</protein>
<feature type="transmembrane region" description="Helical" evidence="1">
    <location>
        <begin position="48"/>
        <end position="68"/>
    </location>
</feature>
<reference evidence="3" key="2">
    <citation type="submission" date="2023-07" db="EMBL/GenBank/DDBJ databases">
        <title>Zobellia barbeyronii sp. nov., a new marine flavobacterium, isolated from green and red algae.</title>
        <authorList>
            <person name="Nedashkovskaya O.I."/>
            <person name="Otstavnykh N."/>
            <person name="Zhukova N."/>
            <person name="Guzev K."/>
            <person name="Chausova V."/>
            <person name="Tekutyeva L."/>
            <person name="Mikhailov V."/>
            <person name="Isaeva M."/>
        </authorList>
    </citation>
    <scope>NUCLEOTIDE SEQUENCE [LARGE SCALE GENOMIC DNA]</scope>
    <source>
        <strain evidence="3">KMM 6746</strain>
    </source>
</reference>
<accession>A0ABS5WCH9</accession>
<keyword evidence="3" id="KW-1185">Reference proteome</keyword>
<sequence length="165" mass="18408">MKNNTTPMEWILEFLNSEKSLFLSAGILGAISLIVGLLFLIFSTHKSFAITLIVIGVLEMVMMFPTYIKYQQKIDTKISTYESDVTGFIATESITTEKALTSFFRLKLIYGILIVVLSLAMSFINDKSLLLGVFSALIIHLALAITIDNFGEKYTKAYLTELTNA</sequence>
<keyword evidence="1" id="KW-1133">Transmembrane helix</keyword>
<feature type="transmembrane region" description="Helical" evidence="1">
    <location>
        <begin position="130"/>
        <end position="147"/>
    </location>
</feature>
<evidence type="ECO:0000313" key="2">
    <source>
        <dbReference type="EMBL" id="MBT2161116.1"/>
    </source>
</evidence>
<dbReference type="EMBL" id="JACATN010000002">
    <property type="protein sequence ID" value="MBT2161116.1"/>
    <property type="molecule type" value="Genomic_DNA"/>
</dbReference>
<reference evidence="2 3" key="1">
    <citation type="submission" date="2020-06" db="EMBL/GenBank/DDBJ databases">
        <authorList>
            <person name="Isaeva M.P."/>
            <person name="Chernysheva N.Y."/>
        </authorList>
    </citation>
    <scope>NUCLEOTIDE SEQUENCE [LARGE SCALE GENOMIC DNA]</scope>
    <source>
        <strain evidence="2 3">KMM 6746</strain>
    </source>
</reference>